<proteinExistence type="predicted"/>
<dbReference type="AlphaFoldDB" id="K2GY82"/>
<feature type="region of interest" description="Disordered" evidence="1">
    <location>
        <begin position="42"/>
        <end position="62"/>
    </location>
</feature>
<evidence type="ECO:0000256" key="1">
    <source>
        <dbReference type="SAM" id="MobiDB-lite"/>
    </source>
</evidence>
<evidence type="ECO:0000313" key="2">
    <source>
        <dbReference type="EMBL" id="EKE28435.1"/>
    </source>
</evidence>
<comment type="caution">
    <text evidence="2">The sequence shown here is derived from an EMBL/GenBank/DDBJ whole genome shotgun (WGS) entry which is preliminary data.</text>
</comment>
<protein>
    <submittedName>
        <fullName evidence="2">Uncharacterized protein</fullName>
    </submittedName>
</protein>
<reference evidence="2" key="1">
    <citation type="journal article" date="2012" name="Science">
        <title>Fermentation, hydrogen, and sulfur metabolism in multiple uncultivated bacterial phyla.</title>
        <authorList>
            <person name="Wrighton K.C."/>
            <person name="Thomas B.C."/>
            <person name="Sharon I."/>
            <person name="Miller C.S."/>
            <person name="Castelle C.J."/>
            <person name="VerBerkmoes N.C."/>
            <person name="Wilkins M.J."/>
            <person name="Hettich R.L."/>
            <person name="Lipton M.S."/>
            <person name="Williams K.H."/>
            <person name="Long P.E."/>
            <person name="Banfield J.F."/>
        </authorList>
    </citation>
    <scope>NUCLEOTIDE SEQUENCE [LARGE SCALE GENOMIC DNA]</scope>
</reference>
<gene>
    <name evidence="2" type="ORF">ACD_3C00058G0001</name>
</gene>
<feature type="region of interest" description="Disordered" evidence="1">
    <location>
        <begin position="1"/>
        <end position="26"/>
    </location>
</feature>
<sequence length="62" mass="6842">MSCVNGYQDGYKKGKEDGRNRQQKNNIVSQGILNAIGTTNPQEYSRTYSEGYDKGYVDGASS</sequence>
<feature type="compositionally biased region" description="Basic and acidic residues" evidence="1">
    <location>
        <begin position="10"/>
        <end position="20"/>
    </location>
</feature>
<dbReference type="EMBL" id="AMFJ01000332">
    <property type="protein sequence ID" value="EKE28435.1"/>
    <property type="molecule type" value="Genomic_DNA"/>
</dbReference>
<organism evidence="2">
    <name type="scientific">uncultured bacterium</name>
    <name type="common">gcode 4</name>
    <dbReference type="NCBI Taxonomy" id="1234023"/>
    <lineage>
        <taxon>Bacteria</taxon>
        <taxon>environmental samples</taxon>
    </lineage>
</organism>
<name>K2GY82_9BACT</name>
<accession>K2GY82</accession>